<keyword evidence="1" id="KW-0472">Membrane</keyword>
<organism evidence="2 3">
    <name type="scientific">Holothuria leucospilota</name>
    <name type="common">Black long sea cucumber</name>
    <name type="synonym">Mertensiothuria leucospilota</name>
    <dbReference type="NCBI Taxonomy" id="206669"/>
    <lineage>
        <taxon>Eukaryota</taxon>
        <taxon>Metazoa</taxon>
        <taxon>Echinodermata</taxon>
        <taxon>Eleutherozoa</taxon>
        <taxon>Echinozoa</taxon>
        <taxon>Holothuroidea</taxon>
        <taxon>Aspidochirotacea</taxon>
        <taxon>Aspidochirotida</taxon>
        <taxon>Holothuriidae</taxon>
        <taxon>Holothuria</taxon>
    </lineage>
</organism>
<reference evidence="2" key="1">
    <citation type="submission" date="2021-10" db="EMBL/GenBank/DDBJ databases">
        <title>Tropical sea cucumber genome reveals ecological adaptation and Cuvierian tubules defense mechanism.</title>
        <authorList>
            <person name="Chen T."/>
        </authorList>
    </citation>
    <scope>NUCLEOTIDE SEQUENCE</scope>
    <source>
        <strain evidence="2">Nanhai2018</strain>
        <tissue evidence="2">Muscle</tissue>
    </source>
</reference>
<evidence type="ECO:0000313" key="3">
    <source>
        <dbReference type="Proteomes" id="UP001152320"/>
    </source>
</evidence>
<protein>
    <submittedName>
        <fullName evidence="2">Uncharacterized protein</fullName>
    </submittedName>
</protein>
<name>A0A9Q1BE47_HOLLE</name>
<comment type="caution">
    <text evidence="2">The sequence shown here is derived from an EMBL/GenBank/DDBJ whole genome shotgun (WGS) entry which is preliminary data.</text>
</comment>
<dbReference type="EMBL" id="JAIZAY010000018">
    <property type="protein sequence ID" value="KAJ8024441.1"/>
    <property type="molecule type" value="Genomic_DNA"/>
</dbReference>
<keyword evidence="1" id="KW-0812">Transmembrane</keyword>
<dbReference type="AlphaFoldDB" id="A0A9Q1BE47"/>
<keyword evidence="3" id="KW-1185">Reference proteome</keyword>
<evidence type="ECO:0000256" key="1">
    <source>
        <dbReference type="SAM" id="Phobius"/>
    </source>
</evidence>
<sequence>MVLNAYSSGKERLYFQCLETKVLVTIIVTFVVLLCVAETADFPVKGTNLVPSIPCSYVIAACIRPLGDVLLSVLFEVTAIKRDAIATDLLKKFWSVYCSLSPSLSNDLYSDNTARLDQVQNRIYQNCIYCTVGYKMFCLRQCKHRLLRRRHVAGRRGCGWGWIPRWGSRVGVEGVDGDGFLVGVVLSLLLTIIFCF</sequence>
<accession>A0A9Q1BE47</accession>
<feature type="transmembrane region" description="Helical" evidence="1">
    <location>
        <begin position="21"/>
        <end position="40"/>
    </location>
</feature>
<gene>
    <name evidence="2" type="ORF">HOLleu_34350</name>
</gene>
<evidence type="ECO:0000313" key="2">
    <source>
        <dbReference type="EMBL" id="KAJ8024441.1"/>
    </source>
</evidence>
<dbReference type="Proteomes" id="UP001152320">
    <property type="component" value="Chromosome 18"/>
</dbReference>
<proteinExistence type="predicted"/>
<keyword evidence="1" id="KW-1133">Transmembrane helix</keyword>